<dbReference type="Proteomes" id="UP000077755">
    <property type="component" value="Chromosome 7"/>
</dbReference>
<dbReference type="InterPro" id="IPR036047">
    <property type="entry name" value="F-box-like_dom_sf"/>
</dbReference>
<reference evidence="2" key="2">
    <citation type="submission" date="2022-03" db="EMBL/GenBank/DDBJ databases">
        <title>Draft title - Genomic analysis of global carrot germplasm unveils the trajectory of domestication and the origin of high carotenoid orange carrot.</title>
        <authorList>
            <person name="Iorizzo M."/>
            <person name="Ellison S."/>
            <person name="Senalik D."/>
            <person name="Macko-Podgorni A."/>
            <person name="Grzebelus D."/>
            <person name="Bostan H."/>
            <person name="Rolling W."/>
            <person name="Curaba J."/>
            <person name="Simon P."/>
        </authorList>
    </citation>
    <scope>NUCLEOTIDE SEQUENCE</scope>
    <source>
        <tissue evidence="2">Leaf</tissue>
    </source>
</reference>
<dbReference type="PROSITE" id="PS50181">
    <property type="entry name" value="FBOX"/>
    <property type="match status" value="1"/>
</dbReference>
<dbReference type="PANTHER" id="PTHR31639:SF314">
    <property type="entry name" value="OS01G0752100 PROTEIN"/>
    <property type="match status" value="1"/>
</dbReference>
<name>A0AAF1BAI6_DAUCS</name>
<dbReference type="InterPro" id="IPR001810">
    <property type="entry name" value="F-box_dom"/>
</dbReference>
<evidence type="ECO:0000313" key="2">
    <source>
        <dbReference type="EMBL" id="WOH10763.1"/>
    </source>
</evidence>
<keyword evidence="3" id="KW-1185">Reference proteome</keyword>
<proteinExistence type="predicted"/>
<organism evidence="2 3">
    <name type="scientific">Daucus carota subsp. sativus</name>
    <name type="common">Carrot</name>
    <dbReference type="NCBI Taxonomy" id="79200"/>
    <lineage>
        <taxon>Eukaryota</taxon>
        <taxon>Viridiplantae</taxon>
        <taxon>Streptophyta</taxon>
        <taxon>Embryophyta</taxon>
        <taxon>Tracheophyta</taxon>
        <taxon>Spermatophyta</taxon>
        <taxon>Magnoliopsida</taxon>
        <taxon>eudicotyledons</taxon>
        <taxon>Gunneridae</taxon>
        <taxon>Pentapetalae</taxon>
        <taxon>asterids</taxon>
        <taxon>campanulids</taxon>
        <taxon>Apiales</taxon>
        <taxon>Apiaceae</taxon>
        <taxon>Apioideae</taxon>
        <taxon>Scandiceae</taxon>
        <taxon>Daucinae</taxon>
        <taxon>Daucus</taxon>
        <taxon>Daucus sect. Daucus</taxon>
    </lineage>
</organism>
<dbReference type="SMART" id="SM00256">
    <property type="entry name" value="FBOX"/>
    <property type="match status" value="1"/>
</dbReference>
<dbReference type="CDD" id="cd09917">
    <property type="entry name" value="F-box_SF"/>
    <property type="match status" value="1"/>
</dbReference>
<dbReference type="EMBL" id="CP093349">
    <property type="protein sequence ID" value="WOH10763.1"/>
    <property type="molecule type" value="Genomic_DNA"/>
</dbReference>
<evidence type="ECO:0000313" key="3">
    <source>
        <dbReference type="Proteomes" id="UP000077755"/>
    </source>
</evidence>
<sequence>MSQLGDRDMMKKLPLDLIFCILVRLSVYDRARTSAVSREWRQLWRMSFHLRLDKSLFSQLTCNKDKDAHQSVIVRALEMIFLSRIGLIQSISFYIPPNLDQCPVARWKDHIFNPRIRWLGLCNLRNKAYEIPSCFFDCVGLTSLQLHTWILNSPYKSTRFANLVRVRLGYVKFTADISFGTRLRSLVLEHCTGIQHLACQFTSENRLIDVRVTGSEQLDWRWFECTSLLEILILKYSYSPNYKPKKPFNMTKFIGNLPRIYAFCTNGFALQVCRPVLTMINGRATKFDNLKELGLCPLGSYNLCQISNAIYLIRCFPSLRRFLAILVRTKTYMSEAM</sequence>
<reference evidence="2" key="1">
    <citation type="journal article" date="2016" name="Nat. Genet.">
        <title>A high-quality carrot genome assembly provides new insights into carotenoid accumulation and asterid genome evolution.</title>
        <authorList>
            <person name="Iorizzo M."/>
            <person name="Ellison S."/>
            <person name="Senalik D."/>
            <person name="Zeng P."/>
            <person name="Satapoomin P."/>
            <person name="Huang J."/>
            <person name="Bowman M."/>
            <person name="Iovene M."/>
            <person name="Sanseverino W."/>
            <person name="Cavagnaro P."/>
            <person name="Yildiz M."/>
            <person name="Macko-Podgorni A."/>
            <person name="Moranska E."/>
            <person name="Grzebelus E."/>
            <person name="Grzebelus D."/>
            <person name="Ashrafi H."/>
            <person name="Zheng Z."/>
            <person name="Cheng S."/>
            <person name="Spooner D."/>
            <person name="Van Deynze A."/>
            <person name="Simon P."/>
        </authorList>
    </citation>
    <scope>NUCLEOTIDE SEQUENCE</scope>
    <source>
        <tissue evidence="2">Leaf</tissue>
    </source>
</reference>
<dbReference type="Pfam" id="PF00646">
    <property type="entry name" value="F-box"/>
    <property type="match status" value="1"/>
</dbReference>
<feature type="domain" description="F-box" evidence="1">
    <location>
        <begin position="7"/>
        <end position="60"/>
    </location>
</feature>
<accession>A0AAF1BAI6</accession>
<evidence type="ECO:0000259" key="1">
    <source>
        <dbReference type="PROSITE" id="PS50181"/>
    </source>
</evidence>
<dbReference type="PANTHER" id="PTHR31639">
    <property type="entry name" value="F-BOX PROTEIN-LIKE"/>
    <property type="match status" value="1"/>
</dbReference>
<dbReference type="AlphaFoldDB" id="A0AAF1BAI6"/>
<gene>
    <name evidence="2" type="ORF">DCAR_0730233</name>
</gene>
<dbReference type="SUPFAM" id="SSF52047">
    <property type="entry name" value="RNI-like"/>
    <property type="match status" value="1"/>
</dbReference>
<protein>
    <recommendedName>
        <fullName evidence="1">F-box domain-containing protein</fullName>
    </recommendedName>
</protein>
<dbReference type="Gene3D" id="1.20.1280.50">
    <property type="match status" value="1"/>
</dbReference>
<dbReference type="SUPFAM" id="SSF81383">
    <property type="entry name" value="F-box domain"/>
    <property type="match status" value="1"/>
</dbReference>